<gene>
    <name evidence="1" type="ORF">RFM27_05240</name>
</gene>
<reference evidence="1 2" key="1">
    <citation type="submission" date="2023-08" db="EMBL/GenBank/DDBJ databases">
        <title>Implementing the SeqCode for naming new Mesorhizobium species isolated from Vachellia karroo root nodules.</title>
        <authorList>
            <person name="Van Lill M."/>
        </authorList>
    </citation>
    <scope>NUCLEOTIDE SEQUENCE [LARGE SCALE GENOMIC DNA]</scope>
    <source>
        <strain evidence="1 2">VK23A</strain>
    </source>
</reference>
<evidence type="ECO:0000313" key="1">
    <source>
        <dbReference type="EMBL" id="MDX8471469.1"/>
    </source>
</evidence>
<dbReference type="Proteomes" id="UP001271780">
    <property type="component" value="Unassembled WGS sequence"/>
</dbReference>
<name>A0ABU4XA47_9HYPH</name>
<comment type="caution">
    <text evidence="1">The sequence shown here is derived from an EMBL/GenBank/DDBJ whole genome shotgun (WGS) entry which is preliminary data.</text>
</comment>
<proteinExistence type="predicted"/>
<sequence length="142" mass="15666">MVHSPKAYPVTSRRRDCIINRTLPGHSIHQRPFKYALIVLVAARIIASGGDMTKLPDATDVDVVVEIPPQFQKYADAAMLRLQVLYPACRLASLGGGISVISSGGFAQDQFRKDVLHVVYREKIYAETLTMRQALVAAVTSR</sequence>
<dbReference type="EMBL" id="JAVIIZ010000002">
    <property type="protein sequence ID" value="MDX8471469.1"/>
    <property type="molecule type" value="Genomic_DNA"/>
</dbReference>
<keyword evidence="2" id="KW-1185">Reference proteome</keyword>
<dbReference type="RefSeq" id="WP_320315982.1">
    <property type="nucleotide sequence ID" value="NZ_JAVIIX010000003.1"/>
</dbReference>
<protein>
    <recommendedName>
        <fullName evidence="3">Polymerase nucleotidyl transferase domain-containing protein</fullName>
    </recommendedName>
</protein>
<evidence type="ECO:0000313" key="2">
    <source>
        <dbReference type="Proteomes" id="UP001271780"/>
    </source>
</evidence>
<evidence type="ECO:0008006" key="3">
    <source>
        <dbReference type="Google" id="ProtNLM"/>
    </source>
</evidence>
<accession>A0ABU4XA47</accession>
<organism evidence="1 2">
    <name type="scientific">Mesorhizobium dulcispinae</name>
    <dbReference type="NCBI Taxonomy" id="3072316"/>
    <lineage>
        <taxon>Bacteria</taxon>
        <taxon>Pseudomonadati</taxon>
        <taxon>Pseudomonadota</taxon>
        <taxon>Alphaproteobacteria</taxon>
        <taxon>Hyphomicrobiales</taxon>
        <taxon>Phyllobacteriaceae</taxon>
        <taxon>Mesorhizobium</taxon>
    </lineage>
</organism>